<organism evidence="2 3">
    <name type="scientific">Brassica cretica</name>
    <name type="common">Mustard</name>
    <dbReference type="NCBI Taxonomy" id="69181"/>
    <lineage>
        <taxon>Eukaryota</taxon>
        <taxon>Viridiplantae</taxon>
        <taxon>Streptophyta</taxon>
        <taxon>Embryophyta</taxon>
        <taxon>Tracheophyta</taxon>
        <taxon>Spermatophyta</taxon>
        <taxon>Magnoliopsida</taxon>
        <taxon>eudicotyledons</taxon>
        <taxon>Gunneridae</taxon>
        <taxon>Pentapetalae</taxon>
        <taxon>rosids</taxon>
        <taxon>malvids</taxon>
        <taxon>Brassicales</taxon>
        <taxon>Brassicaceae</taxon>
        <taxon>Brassiceae</taxon>
        <taxon>Brassica</taxon>
    </lineage>
</organism>
<name>A0ABQ7CVC6_BRACR</name>
<evidence type="ECO:0000256" key="1">
    <source>
        <dbReference type="SAM" id="MobiDB-lite"/>
    </source>
</evidence>
<dbReference type="EMBL" id="QGKV02000759">
    <property type="protein sequence ID" value="KAF3562609.1"/>
    <property type="molecule type" value="Genomic_DNA"/>
</dbReference>
<feature type="region of interest" description="Disordered" evidence="1">
    <location>
        <begin position="1"/>
        <end position="25"/>
    </location>
</feature>
<evidence type="ECO:0000313" key="2">
    <source>
        <dbReference type="EMBL" id="KAF3562609.1"/>
    </source>
</evidence>
<comment type="caution">
    <text evidence="2">The sequence shown here is derived from an EMBL/GenBank/DDBJ whole genome shotgun (WGS) entry which is preliminary data.</text>
</comment>
<reference evidence="2 3" key="1">
    <citation type="journal article" date="2020" name="BMC Genomics">
        <title>Intraspecific diversification of the crop wild relative Brassica cretica Lam. using demographic model selection.</title>
        <authorList>
            <person name="Kioukis A."/>
            <person name="Michalopoulou V.A."/>
            <person name="Briers L."/>
            <person name="Pirintsos S."/>
            <person name="Studholme D.J."/>
            <person name="Pavlidis P."/>
            <person name="Sarris P.F."/>
        </authorList>
    </citation>
    <scope>NUCLEOTIDE SEQUENCE [LARGE SCALE GENOMIC DNA]</scope>
    <source>
        <strain evidence="3">cv. PFS-1207/04</strain>
    </source>
</reference>
<proteinExistence type="predicted"/>
<evidence type="ECO:0000313" key="3">
    <source>
        <dbReference type="Proteomes" id="UP000266723"/>
    </source>
</evidence>
<accession>A0ABQ7CVC6</accession>
<keyword evidence="3" id="KW-1185">Reference proteome</keyword>
<dbReference type="Proteomes" id="UP000266723">
    <property type="component" value="Unassembled WGS sequence"/>
</dbReference>
<sequence>MAGCMSRTHEGRHQSSQMSGCMTRAHARRHNSKHMSINMLRLHARRHLVLGRSTSCFYMSGCMYSSHARRHLELLETLSCLDGYRIPLDGVSSSRMEFDFWGSTGLVVRSEFLVPRAFRSIRFGIGLECFVGVGAPYRFRLIHCTLSFGGLCPAAVVFVSFLPRSVQIKRLGSPKFRTDRHFGGSMYSLMDRGTFDSFLERSWLDDLRAPSQLALINQRWSGRDHSPNFGQLSSSLG</sequence>
<gene>
    <name evidence="2" type="ORF">DY000_02013102</name>
</gene>
<protein>
    <submittedName>
        <fullName evidence="2">Uncharacterized protein</fullName>
    </submittedName>
</protein>